<evidence type="ECO:0000313" key="1">
    <source>
        <dbReference type="EMBL" id="KAK9777985.1"/>
    </source>
</evidence>
<name>A0ABR2XWR1_9PEZI</name>
<reference evidence="1 2" key="1">
    <citation type="submission" date="2024-02" db="EMBL/GenBank/DDBJ databases">
        <title>First draft genome assembly of two strains of Seiridium cardinale.</title>
        <authorList>
            <person name="Emiliani G."/>
            <person name="Scali E."/>
        </authorList>
    </citation>
    <scope>NUCLEOTIDE SEQUENCE [LARGE SCALE GENOMIC DNA]</scope>
    <source>
        <strain evidence="1 2">BM-138-000479</strain>
    </source>
</reference>
<comment type="caution">
    <text evidence="1">The sequence shown here is derived from an EMBL/GenBank/DDBJ whole genome shotgun (WGS) entry which is preliminary data.</text>
</comment>
<gene>
    <name evidence="1" type="ORF">SCAR479_05311</name>
</gene>
<organism evidence="1 2">
    <name type="scientific">Seiridium cardinale</name>
    <dbReference type="NCBI Taxonomy" id="138064"/>
    <lineage>
        <taxon>Eukaryota</taxon>
        <taxon>Fungi</taxon>
        <taxon>Dikarya</taxon>
        <taxon>Ascomycota</taxon>
        <taxon>Pezizomycotina</taxon>
        <taxon>Sordariomycetes</taxon>
        <taxon>Xylariomycetidae</taxon>
        <taxon>Amphisphaeriales</taxon>
        <taxon>Sporocadaceae</taxon>
        <taxon>Seiridium</taxon>
    </lineage>
</organism>
<dbReference type="Proteomes" id="UP001465668">
    <property type="component" value="Unassembled WGS sequence"/>
</dbReference>
<keyword evidence="2" id="KW-1185">Reference proteome</keyword>
<evidence type="ECO:0000313" key="2">
    <source>
        <dbReference type="Proteomes" id="UP001465668"/>
    </source>
</evidence>
<proteinExistence type="predicted"/>
<protein>
    <submittedName>
        <fullName evidence="1">Uncharacterized protein</fullName>
    </submittedName>
</protein>
<sequence>MPTTEFRQTAGSLNEHWIIAWPEIRTALIQWTTRAYEPALYYLAAFCEEAEANNTKAEVLSVFLPVEPIEEIRYARESFLTFLEEHNDRRCGGDTPPFRVAPLRDLLSLRRDHHSIREMQELQHITDLLRK</sequence>
<dbReference type="EMBL" id="JARVKM010000018">
    <property type="protein sequence ID" value="KAK9777985.1"/>
    <property type="molecule type" value="Genomic_DNA"/>
</dbReference>
<accession>A0ABR2XWR1</accession>